<feature type="transmembrane region" description="Helical" evidence="1">
    <location>
        <begin position="9"/>
        <end position="29"/>
    </location>
</feature>
<dbReference type="KEGG" id="tpal:117639171"/>
<organism evidence="3">
    <name type="scientific">Thrips palmi</name>
    <name type="common">Melon thrips</name>
    <dbReference type="NCBI Taxonomy" id="161013"/>
    <lineage>
        <taxon>Eukaryota</taxon>
        <taxon>Metazoa</taxon>
        <taxon>Ecdysozoa</taxon>
        <taxon>Arthropoda</taxon>
        <taxon>Hexapoda</taxon>
        <taxon>Insecta</taxon>
        <taxon>Pterygota</taxon>
        <taxon>Neoptera</taxon>
        <taxon>Paraneoptera</taxon>
        <taxon>Thysanoptera</taxon>
        <taxon>Terebrantia</taxon>
        <taxon>Thripoidea</taxon>
        <taxon>Thripidae</taxon>
        <taxon>Thrips</taxon>
    </lineage>
</organism>
<dbReference type="GeneID" id="117639171"/>
<protein>
    <submittedName>
        <fullName evidence="3">Uncharacterized protein LOC117639171</fullName>
    </submittedName>
</protein>
<gene>
    <name evidence="3" type="primary">LOC117639171</name>
</gene>
<reference evidence="3" key="1">
    <citation type="submission" date="2025-08" db="UniProtKB">
        <authorList>
            <consortium name="RefSeq"/>
        </authorList>
    </citation>
    <scope>IDENTIFICATION</scope>
    <source>
        <tissue evidence="3">Total insect</tissue>
    </source>
</reference>
<evidence type="ECO:0000256" key="1">
    <source>
        <dbReference type="SAM" id="Phobius"/>
    </source>
</evidence>
<keyword evidence="2" id="KW-1185">Reference proteome</keyword>
<proteinExistence type="predicted"/>
<dbReference type="AlphaFoldDB" id="A0A6P8ZGP6"/>
<accession>A0A6P8ZGP6</accession>
<keyword evidence="1" id="KW-0472">Membrane</keyword>
<dbReference type="InParanoid" id="A0A6P8ZGP6"/>
<keyword evidence="1" id="KW-1133">Transmembrane helix</keyword>
<name>A0A6P8ZGP6_THRPL</name>
<keyword evidence="1" id="KW-0812">Transmembrane</keyword>
<evidence type="ECO:0000313" key="3">
    <source>
        <dbReference type="RefSeq" id="XP_034230469.1"/>
    </source>
</evidence>
<dbReference type="Proteomes" id="UP000515158">
    <property type="component" value="Unplaced"/>
</dbReference>
<dbReference type="RefSeq" id="XP_034230469.1">
    <property type="nucleotide sequence ID" value="XM_034374578.1"/>
</dbReference>
<sequence>MLAVFHHGIYWFICHACNGIELLLLFAYHSYFELLATARDQLLYIFVLAVFHHITWPPGKSDAAFVRLPLSSLLDASDKLLYVSMLAVFHHGIYWFICHACNGIELLLLFAYHSYFKLLATARDQLLYIFVLAVFHHITRPPGMFVMCSFCSFTTPTSSCF</sequence>
<evidence type="ECO:0000313" key="2">
    <source>
        <dbReference type="Proteomes" id="UP000515158"/>
    </source>
</evidence>